<dbReference type="EMBL" id="QBLH01000142">
    <property type="protein sequence ID" value="TGZ57559.1"/>
    <property type="molecule type" value="Genomic_DNA"/>
</dbReference>
<evidence type="ECO:0000313" key="1">
    <source>
        <dbReference type="EMBL" id="TGZ57559.1"/>
    </source>
</evidence>
<organism evidence="1 2">
    <name type="scientific">Temnothorax longispinosus</name>
    <dbReference type="NCBI Taxonomy" id="300112"/>
    <lineage>
        <taxon>Eukaryota</taxon>
        <taxon>Metazoa</taxon>
        <taxon>Ecdysozoa</taxon>
        <taxon>Arthropoda</taxon>
        <taxon>Hexapoda</taxon>
        <taxon>Insecta</taxon>
        <taxon>Pterygota</taxon>
        <taxon>Neoptera</taxon>
        <taxon>Endopterygota</taxon>
        <taxon>Hymenoptera</taxon>
        <taxon>Apocrita</taxon>
        <taxon>Aculeata</taxon>
        <taxon>Formicoidea</taxon>
        <taxon>Formicidae</taxon>
        <taxon>Myrmicinae</taxon>
        <taxon>Temnothorax</taxon>
    </lineage>
</organism>
<name>A0A4S2LAL2_9HYME</name>
<dbReference type="AlphaFoldDB" id="A0A4S2LAL2"/>
<evidence type="ECO:0000313" key="2">
    <source>
        <dbReference type="Proteomes" id="UP000310200"/>
    </source>
</evidence>
<comment type="caution">
    <text evidence="1">The sequence shown here is derived from an EMBL/GenBank/DDBJ whole genome shotgun (WGS) entry which is preliminary data.</text>
</comment>
<accession>A0A4S2LAL2</accession>
<sequence>MQKRGDKRRWLPTRTTRLVTSRTVLRNARARECGGITSGVLYKLQYMLHISLSL</sequence>
<reference evidence="1 2" key="1">
    <citation type="journal article" date="2019" name="Philos. Trans. R. Soc. Lond., B, Biol. Sci.">
        <title>Ant behaviour and brain gene expression of defending hosts depend on the ecological success of the intruding social parasite.</title>
        <authorList>
            <person name="Kaur R."/>
            <person name="Stoldt M."/>
            <person name="Jongepier E."/>
            <person name="Feldmeyer B."/>
            <person name="Menzel F."/>
            <person name="Bornberg-Bauer E."/>
            <person name="Foitzik S."/>
        </authorList>
    </citation>
    <scope>NUCLEOTIDE SEQUENCE [LARGE SCALE GENOMIC DNA]</scope>
    <source>
        <tissue evidence="1">Whole body</tissue>
    </source>
</reference>
<gene>
    <name evidence="1" type="ORF">DBV15_02271</name>
</gene>
<protein>
    <submittedName>
        <fullName evidence="1">Uncharacterized protein</fullName>
    </submittedName>
</protein>
<dbReference type="Proteomes" id="UP000310200">
    <property type="component" value="Unassembled WGS sequence"/>
</dbReference>
<keyword evidence="2" id="KW-1185">Reference proteome</keyword>
<proteinExistence type="predicted"/>